<organism evidence="2 3">
    <name type="scientific">Halogranum salarium B-1</name>
    <dbReference type="NCBI Taxonomy" id="1210908"/>
    <lineage>
        <taxon>Archaea</taxon>
        <taxon>Methanobacteriati</taxon>
        <taxon>Methanobacteriota</taxon>
        <taxon>Stenosarchaea group</taxon>
        <taxon>Halobacteria</taxon>
        <taxon>Halobacteriales</taxon>
        <taxon>Haloferacaceae</taxon>
    </lineage>
</organism>
<dbReference type="EMBL" id="ALJD01000008">
    <property type="protein sequence ID" value="EJN58742.1"/>
    <property type="molecule type" value="Genomic_DNA"/>
</dbReference>
<keyword evidence="1" id="KW-0472">Membrane</keyword>
<gene>
    <name evidence="2" type="ORF">HSB1_32200</name>
</gene>
<proteinExistence type="predicted"/>
<dbReference type="RefSeq" id="WP_009376236.1">
    <property type="nucleotide sequence ID" value="NZ_ALJD01000008.1"/>
</dbReference>
<accession>J3EVQ3</accession>
<evidence type="ECO:0000313" key="3">
    <source>
        <dbReference type="Proteomes" id="UP000007813"/>
    </source>
</evidence>
<keyword evidence="1" id="KW-1133">Transmembrane helix</keyword>
<evidence type="ECO:0000313" key="2">
    <source>
        <dbReference type="EMBL" id="EJN58742.1"/>
    </source>
</evidence>
<name>J3EVQ3_9EURY</name>
<evidence type="ECO:0000256" key="1">
    <source>
        <dbReference type="SAM" id="Phobius"/>
    </source>
</evidence>
<feature type="transmembrane region" description="Helical" evidence="1">
    <location>
        <begin position="6"/>
        <end position="23"/>
    </location>
</feature>
<protein>
    <submittedName>
        <fullName evidence="2">Uncharacterized protein</fullName>
    </submittedName>
</protein>
<feature type="transmembrane region" description="Helical" evidence="1">
    <location>
        <begin position="35"/>
        <end position="52"/>
    </location>
</feature>
<sequence>MGFVDRYPVFTLTVLAGALYALGRLATSRLGVDPLVVGVLVAGVLVVAWRLSRLS</sequence>
<reference evidence="2 3" key="1">
    <citation type="journal article" date="2012" name="J. Bacteriol.">
        <title>Draft Genome Sequence of the Extremely Halophilic Archaeon Halogranum salarium B-1T.</title>
        <authorList>
            <person name="Kim K.K."/>
            <person name="Lee K.C."/>
            <person name="Lee J.S."/>
        </authorList>
    </citation>
    <scope>NUCLEOTIDE SEQUENCE [LARGE SCALE GENOMIC DNA]</scope>
    <source>
        <strain evidence="2 3">B-1</strain>
    </source>
</reference>
<dbReference type="AlphaFoldDB" id="J3EVQ3"/>
<comment type="caution">
    <text evidence="2">The sequence shown here is derived from an EMBL/GenBank/DDBJ whole genome shotgun (WGS) entry which is preliminary data.</text>
</comment>
<dbReference type="Proteomes" id="UP000007813">
    <property type="component" value="Unassembled WGS sequence"/>
</dbReference>
<keyword evidence="1" id="KW-0812">Transmembrane</keyword>